<comment type="catalytic activity">
    <reaction evidence="1">
        <text>2-hydroxychromene-2-carboxylate = (3E)-4-(2-hydroxyphenyl)-2-oxobut-3-enoate</text>
        <dbReference type="Rhea" id="RHEA:27401"/>
        <dbReference type="ChEBI" id="CHEBI:59350"/>
        <dbReference type="ChEBI" id="CHEBI:59353"/>
        <dbReference type="EC" id="5.99.1.4"/>
    </reaction>
</comment>
<evidence type="ECO:0000256" key="1">
    <source>
        <dbReference type="PIRNR" id="PIRNR006386"/>
    </source>
</evidence>
<dbReference type="PANTHER" id="PTHR42943:SF13">
    <property type="entry name" value="GLUTATHIONE S-TRANSFERASE KAPPA-RELATED"/>
    <property type="match status" value="1"/>
</dbReference>
<proteinExistence type="inferred from homology"/>
<dbReference type="EMBL" id="CP064942">
    <property type="protein sequence ID" value="QPH56170.1"/>
    <property type="molecule type" value="Genomic_DNA"/>
</dbReference>
<dbReference type="CDD" id="cd03022">
    <property type="entry name" value="DsbA_HCCA_Iso"/>
    <property type="match status" value="1"/>
</dbReference>
<dbReference type="SUPFAM" id="SSF52833">
    <property type="entry name" value="Thioredoxin-like"/>
    <property type="match status" value="1"/>
</dbReference>
<name>A0A7S9LWB5_9RHOB</name>
<dbReference type="InterPro" id="IPR051924">
    <property type="entry name" value="GST_Kappa/NadH"/>
</dbReference>
<dbReference type="AlphaFoldDB" id="A0A7S9LWB5"/>
<dbReference type="InterPro" id="IPR014440">
    <property type="entry name" value="HCCAis_GSTk"/>
</dbReference>
<dbReference type="KEGG" id="poz:I0K15_08820"/>
<dbReference type="GO" id="GO:0004602">
    <property type="term" value="F:glutathione peroxidase activity"/>
    <property type="evidence" value="ECO:0007669"/>
    <property type="project" value="TreeGrafter"/>
</dbReference>
<evidence type="ECO:0000256" key="2">
    <source>
        <dbReference type="PIRSR" id="PIRSR006386-1"/>
    </source>
</evidence>
<keyword evidence="5" id="KW-1185">Reference proteome</keyword>
<accession>A0A7S9LWB5</accession>
<dbReference type="PIRSF" id="PIRSF006386">
    <property type="entry name" value="HCCAis_GSTk"/>
    <property type="match status" value="1"/>
</dbReference>
<keyword evidence="1 4" id="KW-0413">Isomerase</keyword>
<organism evidence="4 5">
    <name type="scientific">Pontivivens ytuae</name>
    <dbReference type="NCBI Taxonomy" id="2789856"/>
    <lineage>
        <taxon>Bacteria</taxon>
        <taxon>Pseudomonadati</taxon>
        <taxon>Pseudomonadota</taxon>
        <taxon>Alphaproteobacteria</taxon>
        <taxon>Rhodobacterales</taxon>
        <taxon>Paracoccaceae</taxon>
        <taxon>Pontivivens</taxon>
    </lineage>
</organism>
<dbReference type="PANTHER" id="PTHR42943">
    <property type="entry name" value="GLUTATHIONE S-TRANSFERASE KAPPA"/>
    <property type="match status" value="1"/>
</dbReference>
<dbReference type="Proteomes" id="UP000594800">
    <property type="component" value="Chromosome"/>
</dbReference>
<dbReference type="GO" id="GO:1901170">
    <property type="term" value="P:naphthalene catabolic process"/>
    <property type="evidence" value="ECO:0007669"/>
    <property type="project" value="InterPro"/>
</dbReference>
<dbReference type="InterPro" id="IPR001853">
    <property type="entry name" value="DSBA-like_thioredoxin_dom"/>
</dbReference>
<dbReference type="GO" id="GO:0018845">
    <property type="term" value="F:2-hydroxychromene-2-carboxylate isomerase activity"/>
    <property type="evidence" value="ECO:0007669"/>
    <property type="project" value="UniProtKB-UniRule"/>
</dbReference>
<protein>
    <recommendedName>
        <fullName evidence="1">2-hydroxychromene-2-carboxylate isomerase</fullName>
        <ecNumber evidence="1">5.99.1.4</ecNumber>
    </recommendedName>
</protein>
<dbReference type="GO" id="GO:0006749">
    <property type="term" value="P:glutathione metabolic process"/>
    <property type="evidence" value="ECO:0007669"/>
    <property type="project" value="TreeGrafter"/>
</dbReference>
<evidence type="ECO:0000313" key="4">
    <source>
        <dbReference type="EMBL" id="QPH56170.1"/>
    </source>
</evidence>
<dbReference type="Gene3D" id="3.40.30.10">
    <property type="entry name" value="Glutaredoxin"/>
    <property type="match status" value="1"/>
</dbReference>
<dbReference type="GO" id="GO:0004364">
    <property type="term" value="F:glutathione transferase activity"/>
    <property type="evidence" value="ECO:0007669"/>
    <property type="project" value="TreeGrafter"/>
</dbReference>
<dbReference type="InterPro" id="IPR036249">
    <property type="entry name" value="Thioredoxin-like_sf"/>
</dbReference>
<comment type="similarity">
    <text evidence="1">Belongs to the GST superfamily. NadH family.</text>
</comment>
<feature type="domain" description="DSBA-like thioredoxin" evidence="3">
    <location>
        <begin position="11"/>
        <end position="198"/>
    </location>
</feature>
<dbReference type="InterPro" id="IPR044087">
    <property type="entry name" value="NahD-like"/>
</dbReference>
<dbReference type="Pfam" id="PF01323">
    <property type="entry name" value="DSBA"/>
    <property type="match status" value="1"/>
</dbReference>
<evidence type="ECO:0000313" key="5">
    <source>
        <dbReference type="Proteomes" id="UP000594800"/>
    </source>
</evidence>
<reference evidence="4 5" key="1">
    <citation type="submission" date="2020-11" db="EMBL/GenBank/DDBJ databases">
        <title>Description of Pontivivens ytuae sp. nov. isolated from deep sea sediment of Mariana Trench.</title>
        <authorList>
            <person name="Wang Z."/>
            <person name="Sun Q.-L."/>
            <person name="Xu X.-D."/>
            <person name="Tang Y.-Z."/>
            <person name="Zhang J."/>
        </authorList>
    </citation>
    <scope>NUCLEOTIDE SEQUENCE [LARGE SCALE GENOMIC DNA]</scope>
    <source>
        <strain evidence="4 5">MT2928</strain>
    </source>
</reference>
<feature type="active site" description="Nucleophile" evidence="2">
    <location>
        <position position="12"/>
    </location>
</feature>
<gene>
    <name evidence="4" type="ORF">I0K15_08820</name>
</gene>
<dbReference type="EC" id="5.99.1.4" evidence="1"/>
<evidence type="ECO:0000259" key="3">
    <source>
        <dbReference type="Pfam" id="PF01323"/>
    </source>
</evidence>
<sequence length="203" mass="22838">MAVIDYYLFPLSPFTYLAGLRLEEVAARHNAKINYKPFDLMRVFAAHGTPPVPKRHESRQAYRLQELARIAKMNGMPINPRPAHWPTDPKPAVAAVIYAQEFSHEHPGGDVGKLSFNLLKACWAEEKDISHESVVEKCLEDAGFDGGIAQRDLQSAFDIFERNTDEALASNVFGAPTYIVDHEVYWGQDRLAYLDAHLTRGEA</sequence>